<dbReference type="AlphaFoldDB" id="A0A067M5Z6"/>
<dbReference type="EMBL" id="KL198110">
    <property type="protein sequence ID" value="KDQ07277.1"/>
    <property type="molecule type" value="Genomic_DNA"/>
</dbReference>
<evidence type="ECO:0000313" key="3">
    <source>
        <dbReference type="Proteomes" id="UP000027195"/>
    </source>
</evidence>
<dbReference type="InParanoid" id="A0A067M5Z6"/>
<gene>
    <name evidence="2" type="ORF">BOTBODRAFT_611768</name>
</gene>
<reference evidence="3" key="1">
    <citation type="journal article" date="2014" name="Proc. Natl. Acad. Sci. U.S.A.">
        <title>Extensive sampling of basidiomycete genomes demonstrates inadequacy of the white-rot/brown-rot paradigm for wood decay fungi.</title>
        <authorList>
            <person name="Riley R."/>
            <person name="Salamov A.A."/>
            <person name="Brown D.W."/>
            <person name="Nagy L.G."/>
            <person name="Floudas D."/>
            <person name="Held B.W."/>
            <person name="Levasseur A."/>
            <person name="Lombard V."/>
            <person name="Morin E."/>
            <person name="Otillar R."/>
            <person name="Lindquist E.A."/>
            <person name="Sun H."/>
            <person name="LaButti K.M."/>
            <person name="Schmutz J."/>
            <person name="Jabbour D."/>
            <person name="Luo H."/>
            <person name="Baker S.E."/>
            <person name="Pisabarro A.G."/>
            <person name="Walton J.D."/>
            <person name="Blanchette R.A."/>
            <person name="Henrissat B."/>
            <person name="Martin F."/>
            <person name="Cullen D."/>
            <person name="Hibbett D.S."/>
            <person name="Grigoriev I.V."/>
        </authorList>
    </citation>
    <scope>NUCLEOTIDE SEQUENCE [LARGE SCALE GENOMIC DNA]</scope>
    <source>
        <strain evidence="3">FD-172 SS1</strain>
    </source>
</reference>
<dbReference type="OrthoDB" id="2269034at2759"/>
<organism evidence="2 3">
    <name type="scientific">Botryobasidium botryosum (strain FD-172 SS1)</name>
    <dbReference type="NCBI Taxonomy" id="930990"/>
    <lineage>
        <taxon>Eukaryota</taxon>
        <taxon>Fungi</taxon>
        <taxon>Dikarya</taxon>
        <taxon>Basidiomycota</taxon>
        <taxon>Agaricomycotina</taxon>
        <taxon>Agaricomycetes</taxon>
        <taxon>Cantharellales</taxon>
        <taxon>Botryobasidiaceae</taxon>
        <taxon>Botryobasidium</taxon>
    </lineage>
</organism>
<dbReference type="Gene3D" id="1.20.1280.50">
    <property type="match status" value="1"/>
</dbReference>
<proteinExistence type="predicted"/>
<feature type="region of interest" description="Disordered" evidence="1">
    <location>
        <begin position="200"/>
        <end position="226"/>
    </location>
</feature>
<dbReference type="Proteomes" id="UP000027195">
    <property type="component" value="Unassembled WGS sequence"/>
</dbReference>
<dbReference type="HOGENOM" id="CLU_024199_1_2_1"/>
<feature type="compositionally biased region" description="Acidic residues" evidence="1">
    <location>
        <begin position="211"/>
        <end position="222"/>
    </location>
</feature>
<name>A0A067M5Z6_BOTB1</name>
<keyword evidence="3" id="KW-1185">Reference proteome</keyword>
<evidence type="ECO:0000256" key="1">
    <source>
        <dbReference type="SAM" id="MobiDB-lite"/>
    </source>
</evidence>
<sequence length="477" mass="53375">MESSAFNVKRSEGMDAIVSDGLPHFFQGLSQQIYLDRQEGKVPSLDGIRSLARGKSSTFRFPGQVKNTSVAALDAECELIALTRDLAAEAIRLYAGALLAARHTRRNQSSPTYRLPVEILSTIFELVRCTPANSLAPLERRAPLNLSGVSNFWRDVACNTPGLWTKIDAMNASLAPLFVQRSKRLPLQIEMVGASFYGGPEIDYDSRGESEDGSEDESEDEGGLNTAYRENRNCFSDFIRNLRPYVDRWESLTLQGIDKYRLRRALCSPAPYLEKFHVTHPGRTLGHEHDWDGGLFGGDTPRIRVLHIDAVFIPFNSSLYVGLTELHIESILYTESTTSDLLRCLQACPLLESLTLSQLLFPKPGTSTDSLMQPTASLRCLKYLNLYQLQRWVSDPIINSITAPSSVQLQFVQRCYTWRTAHIPVNIPVSPDVHDLVITRRCARWVDIIGNAVGDNTCLLKLEFHTSSPDKSPPLFL</sequence>
<dbReference type="STRING" id="930990.A0A067M5Z6"/>
<evidence type="ECO:0000313" key="2">
    <source>
        <dbReference type="EMBL" id="KDQ07277.1"/>
    </source>
</evidence>
<protein>
    <submittedName>
        <fullName evidence="2">Uncharacterized protein</fullName>
    </submittedName>
</protein>
<accession>A0A067M5Z6</accession>